<keyword evidence="2" id="KW-0805">Transcription regulation</keyword>
<feature type="domain" description="HTH araC/xylS-type" evidence="5">
    <location>
        <begin position="168"/>
        <end position="265"/>
    </location>
</feature>
<reference evidence="6 7" key="1">
    <citation type="submission" date="2018-11" db="EMBL/GenBank/DDBJ databases">
        <title>Genomic Encyclopedia of Type Strains, Phase IV (KMG-IV): sequencing the most valuable type-strain genomes for metagenomic binning, comparative biology and taxonomic classification.</title>
        <authorList>
            <person name="Goeker M."/>
        </authorList>
    </citation>
    <scope>NUCLEOTIDE SEQUENCE [LARGE SCALE GENOMIC DNA]</scope>
    <source>
        <strain evidence="6 7">DSM 100316</strain>
    </source>
</reference>
<keyword evidence="7" id="KW-1185">Reference proteome</keyword>
<dbReference type="RefSeq" id="WP_123714049.1">
    <property type="nucleotide sequence ID" value="NZ_RKHR01000009.1"/>
</dbReference>
<evidence type="ECO:0000259" key="5">
    <source>
        <dbReference type="PROSITE" id="PS01124"/>
    </source>
</evidence>
<dbReference type="GO" id="GO:0003700">
    <property type="term" value="F:DNA-binding transcription factor activity"/>
    <property type="evidence" value="ECO:0007669"/>
    <property type="project" value="InterPro"/>
</dbReference>
<dbReference type="GO" id="GO:0043565">
    <property type="term" value="F:sequence-specific DNA binding"/>
    <property type="evidence" value="ECO:0007669"/>
    <property type="project" value="InterPro"/>
</dbReference>
<dbReference type="SMART" id="SM00342">
    <property type="entry name" value="HTH_ARAC"/>
    <property type="match status" value="1"/>
</dbReference>
<keyword evidence="4" id="KW-0804">Transcription</keyword>
<dbReference type="AlphaFoldDB" id="A0A3N2D585"/>
<evidence type="ECO:0000256" key="4">
    <source>
        <dbReference type="ARBA" id="ARBA00023163"/>
    </source>
</evidence>
<accession>A0A3N2D585</accession>
<dbReference type="PANTHER" id="PTHR11019">
    <property type="entry name" value="HTH-TYPE TRANSCRIPTIONAL REGULATOR NIMR"/>
    <property type="match status" value="1"/>
</dbReference>
<keyword evidence="1" id="KW-0678">Repressor</keyword>
<evidence type="ECO:0000256" key="2">
    <source>
        <dbReference type="ARBA" id="ARBA00023015"/>
    </source>
</evidence>
<gene>
    <name evidence="6" type="ORF">EDC56_3727</name>
</gene>
<dbReference type="InterPro" id="IPR018060">
    <property type="entry name" value="HTH_AraC"/>
</dbReference>
<dbReference type="InterPro" id="IPR020449">
    <property type="entry name" value="Tscrpt_reg_AraC-type_HTH"/>
</dbReference>
<dbReference type="PROSITE" id="PS00041">
    <property type="entry name" value="HTH_ARAC_FAMILY_1"/>
    <property type="match status" value="1"/>
</dbReference>
<evidence type="ECO:0000256" key="3">
    <source>
        <dbReference type="ARBA" id="ARBA00023125"/>
    </source>
</evidence>
<comment type="caution">
    <text evidence="6">The sequence shown here is derived from an EMBL/GenBank/DDBJ whole genome shotgun (WGS) entry which is preliminary data.</text>
</comment>
<dbReference type="PROSITE" id="PS01124">
    <property type="entry name" value="HTH_ARAC_FAMILY_2"/>
    <property type="match status" value="1"/>
</dbReference>
<name>A0A3N2D585_9GAMM</name>
<dbReference type="Pfam" id="PF12833">
    <property type="entry name" value="HTH_18"/>
    <property type="match status" value="1"/>
</dbReference>
<dbReference type="PANTHER" id="PTHR11019:SF199">
    <property type="entry name" value="HTH-TYPE TRANSCRIPTIONAL REGULATOR NIMR"/>
    <property type="match status" value="1"/>
</dbReference>
<protein>
    <submittedName>
        <fullName evidence="6">AraC family transcriptional regulator</fullName>
    </submittedName>
</protein>
<evidence type="ECO:0000313" key="6">
    <source>
        <dbReference type="EMBL" id="ROR94913.1"/>
    </source>
</evidence>
<keyword evidence="3" id="KW-0238">DNA-binding</keyword>
<evidence type="ECO:0000256" key="1">
    <source>
        <dbReference type="ARBA" id="ARBA00022491"/>
    </source>
</evidence>
<evidence type="ECO:0000313" key="7">
    <source>
        <dbReference type="Proteomes" id="UP000275394"/>
    </source>
</evidence>
<dbReference type="OrthoDB" id="5949386at2"/>
<dbReference type="InterPro" id="IPR018062">
    <property type="entry name" value="HTH_AraC-typ_CS"/>
</dbReference>
<proteinExistence type="predicted"/>
<dbReference type="EMBL" id="RKHR01000009">
    <property type="protein sequence ID" value="ROR94913.1"/>
    <property type="molecule type" value="Genomic_DNA"/>
</dbReference>
<dbReference type="PRINTS" id="PR00032">
    <property type="entry name" value="HTHARAC"/>
</dbReference>
<dbReference type="InterPro" id="IPR009057">
    <property type="entry name" value="Homeodomain-like_sf"/>
</dbReference>
<dbReference type="Gene3D" id="1.10.10.60">
    <property type="entry name" value="Homeodomain-like"/>
    <property type="match status" value="1"/>
</dbReference>
<dbReference type="Proteomes" id="UP000275394">
    <property type="component" value="Unassembled WGS sequence"/>
</dbReference>
<dbReference type="SUPFAM" id="SSF46689">
    <property type="entry name" value="Homeodomain-like"/>
    <property type="match status" value="1"/>
</dbReference>
<dbReference type="InterPro" id="IPR011051">
    <property type="entry name" value="RmlC_Cupin_sf"/>
</dbReference>
<dbReference type="FunFam" id="1.10.10.60:FF:000132">
    <property type="entry name" value="AraC family transcriptional regulator"/>
    <property type="match status" value="1"/>
</dbReference>
<sequence length="268" mass="30240">MANPNNPITAIAPIPFGRVVDAEKPVLLYRKYIKDTMGSAAHAHPRGQFIFSTEGITRVVTSTGVYLIPSSQAFWCPPNHKHELFFLGEVNIANLFIDPAWAKSLPSDQQVFNVSPLVRELILKATEIGPDYSPIGKERRLMEVIIDEIAELTHSPLKLPWSEHPKLSKIMRIIFDNPINNNSIEQWADYVHTSTRTLARMFKKEVNMTFSGWRMQVRLFYALEKLHEGEPVTSVAMALGYSSASAFISAFKRNLGQSPLEYIAAKKK</sequence>
<dbReference type="CDD" id="cd06124">
    <property type="entry name" value="cupin_NimR-like_N"/>
    <property type="match status" value="1"/>
</dbReference>
<organism evidence="6 7">
    <name type="scientific">Sinobacterium caligoides</name>
    <dbReference type="NCBI Taxonomy" id="933926"/>
    <lineage>
        <taxon>Bacteria</taxon>
        <taxon>Pseudomonadati</taxon>
        <taxon>Pseudomonadota</taxon>
        <taxon>Gammaproteobacteria</taxon>
        <taxon>Cellvibrionales</taxon>
        <taxon>Spongiibacteraceae</taxon>
        <taxon>Sinobacterium</taxon>
    </lineage>
</organism>
<dbReference type="SUPFAM" id="SSF51182">
    <property type="entry name" value="RmlC-like cupins"/>
    <property type="match status" value="1"/>
</dbReference>